<feature type="region of interest" description="Disordered" evidence="1">
    <location>
        <begin position="41"/>
        <end position="61"/>
    </location>
</feature>
<reference evidence="3" key="1">
    <citation type="submission" date="2016-10" db="EMBL/GenBank/DDBJ databases">
        <authorList>
            <person name="Varghese N."/>
            <person name="Submissions S."/>
        </authorList>
    </citation>
    <scope>NUCLEOTIDE SEQUENCE [LARGE SCALE GENOMIC DNA]</scope>
    <source>
        <strain evidence="3">BL47</strain>
    </source>
</reference>
<proteinExistence type="predicted"/>
<protein>
    <submittedName>
        <fullName evidence="2">Uncharacterized protein</fullName>
    </submittedName>
</protein>
<name>A0A1G9R7K3_9HYPH</name>
<sequence>MLATMSLAGLAIVPTQGADVHPLERPRPRVQVPAAERWRLRPAEPVMPSTTGSIGRRPEMPIPESRRAVRLVYPPLIEVR</sequence>
<gene>
    <name evidence="2" type="ORF">SAMN05216360_101101</name>
</gene>
<organism evidence="2 3">
    <name type="scientific">Methylobacterium phyllostachyos</name>
    <dbReference type="NCBI Taxonomy" id="582672"/>
    <lineage>
        <taxon>Bacteria</taxon>
        <taxon>Pseudomonadati</taxon>
        <taxon>Pseudomonadota</taxon>
        <taxon>Alphaproteobacteria</taxon>
        <taxon>Hyphomicrobiales</taxon>
        <taxon>Methylobacteriaceae</taxon>
        <taxon>Methylobacterium</taxon>
    </lineage>
</organism>
<evidence type="ECO:0000313" key="3">
    <source>
        <dbReference type="Proteomes" id="UP000198704"/>
    </source>
</evidence>
<keyword evidence="3" id="KW-1185">Reference proteome</keyword>
<evidence type="ECO:0000313" key="2">
    <source>
        <dbReference type="EMBL" id="SDM18415.1"/>
    </source>
</evidence>
<dbReference type="Proteomes" id="UP000198704">
    <property type="component" value="Unassembled WGS sequence"/>
</dbReference>
<evidence type="ECO:0000256" key="1">
    <source>
        <dbReference type="SAM" id="MobiDB-lite"/>
    </source>
</evidence>
<accession>A0A1G9R7K3</accession>
<dbReference type="STRING" id="582672.SAMN05216360_101101"/>
<dbReference type="AlphaFoldDB" id="A0A1G9R7K3"/>
<dbReference type="EMBL" id="FNHS01000001">
    <property type="protein sequence ID" value="SDM18415.1"/>
    <property type="molecule type" value="Genomic_DNA"/>
</dbReference>